<evidence type="ECO:0000256" key="12">
    <source>
        <dbReference type="ARBA" id="ARBA00033025"/>
    </source>
</evidence>
<dbReference type="Proteomes" id="UP000733379">
    <property type="component" value="Unassembled WGS sequence"/>
</dbReference>
<dbReference type="SUPFAM" id="SSF52016">
    <property type="entry name" value="LeuD/IlvD-like"/>
    <property type="match status" value="1"/>
</dbReference>
<organism evidence="16 17">
    <name type="scientific">Nocardia albiluteola</name>
    <dbReference type="NCBI Taxonomy" id="2842303"/>
    <lineage>
        <taxon>Bacteria</taxon>
        <taxon>Bacillati</taxon>
        <taxon>Actinomycetota</taxon>
        <taxon>Actinomycetes</taxon>
        <taxon>Mycobacteriales</taxon>
        <taxon>Nocardiaceae</taxon>
        <taxon>Nocardia</taxon>
    </lineage>
</organism>
<proteinExistence type="inferred from homology"/>
<dbReference type="NCBIfam" id="NF009520">
    <property type="entry name" value="PRK12881.1"/>
    <property type="match status" value="1"/>
</dbReference>
<evidence type="ECO:0000256" key="10">
    <source>
        <dbReference type="ARBA" id="ARBA00030846"/>
    </source>
</evidence>
<dbReference type="RefSeq" id="WP_215920338.1">
    <property type="nucleotide sequence ID" value="NZ_JAHKNI010000008.1"/>
</dbReference>
<dbReference type="NCBIfam" id="NF006757">
    <property type="entry name" value="PRK09277.1"/>
    <property type="match status" value="1"/>
</dbReference>
<dbReference type="InterPro" id="IPR018136">
    <property type="entry name" value="Aconitase_4Fe-4S_BS"/>
</dbReference>
<accession>A0ABS6B3N5</accession>
<dbReference type="InterPro" id="IPR015928">
    <property type="entry name" value="Aconitase/3IPM_dehydase_swvl"/>
</dbReference>
<reference evidence="16 17" key="1">
    <citation type="submission" date="2021-06" db="EMBL/GenBank/DDBJ databases">
        <title>Actinomycetes sequencing.</title>
        <authorList>
            <person name="Shan Q."/>
        </authorList>
    </citation>
    <scope>NUCLEOTIDE SEQUENCE [LARGE SCALE GENOMIC DNA]</scope>
    <source>
        <strain evidence="16 17">NEAU-G5</strain>
    </source>
</reference>
<evidence type="ECO:0000256" key="2">
    <source>
        <dbReference type="ARBA" id="ARBA00001966"/>
    </source>
</evidence>
<comment type="similarity">
    <text evidence="4">Belongs to the aconitase/IPM isomerase family.</text>
</comment>
<comment type="caution">
    <text evidence="16">The sequence shown here is derived from an EMBL/GenBank/DDBJ whole genome shotgun (WGS) entry which is preliminary data.</text>
</comment>
<dbReference type="InterPro" id="IPR044137">
    <property type="entry name" value="AcnA_IRP_Swivel"/>
</dbReference>
<keyword evidence="7" id="KW-0479">Metal-binding</keyword>
<comment type="cofactor">
    <cofactor evidence="2">
        <name>[4Fe-4S] cluster</name>
        <dbReference type="ChEBI" id="CHEBI:49883"/>
    </cofactor>
</comment>
<comment type="pathway">
    <text evidence="3">Organic acid metabolism; propanoate degradation.</text>
</comment>
<evidence type="ECO:0000259" key="14">
    <source>
        <dbReference type="Pfam" id="PF00330"/>
    </source>
</evidence>
<evidence type="ECO:0000256" key="7">
    <source>
        <dbReference type="ARBA" id="ARBA00022723"/>
    </source>
</evidence>
<dbReference type="Pfam" id="PF00330">
    <property type="entry name" value="Aconitase"/>
    <property type="match status" value="1"/>
</dbReference>
<evidence type="ECO:0000256" key="6">
    <source>
        <dbReference type="ARBA" id="ARBA00013250"/>
    </source>
</evidence>
<keyword evidence="9" id="KW-0411">Iron-sulfur</keyword>
<dbReference type="PRINTS" id="PR00415">
    <property type="entry name" value="ACONITASE"/>
</dbReference>
<dbReference type="EC" id="4.2.1.99" evidence="6"/>
<dbReference type="Gene3D" id="3.30.499.10">
    <property type="entry name" value="Aconitase, domain 3"/>
    <property type="match status" value="2"/>
</dbReference>
<protein>
    <recommendedName>
        <fullName evidence="6">2-methylisocitrate dehydratase</fullName>
        <ecNumber evidence="6">4.2.1.99</ecNumber>
    </recommendedName>
    <alternativeName>
        <fullName evidence="11">(2R,3S)-2-methylisocitrate dehydratase</fullName>
    </alternativeName>
    <alternativeName>
        <fullName evidence="10">(2S,3R)-3-hydroxybutane-1,2,3-tricarboxylate dehydratase</fullName>
    </alternativeName>
    <alternativeName>
        <fullName evidence="12">Probable 2-methyl-cis-aconitate hydratase</fullName>
    </alternativeName>
</protein>
<comment type="catalytic activity">
    <reaction evidence="1">
        <text>(2S,3R)-3-hydroxybutane-1,2,3-tricarboxylate = 2-methyl-cis-aconitate + H2O</text>
        <dbReference type="Rhea" id="RHEA:17941"/>
        <dbReference type="ChEBI" id="CHEBI:15377"/>
        <dbReference type="ChEBI" id="CHEBI:57429"/>
        <dbReference type="ChEBI" id="CHEBI:57872"/>
        <dbReference type="EC" id="4.2.1.99"/>
    </reaction>
</comment>
<dbReference type="Gene3D" id="6.10.190.10">
    <property type="match status" value="1"/>
</dbReference>
<dbReference type="EMBL" id="JAHKNI010000008">
    <property type="protein sequence ID" value="MBU3064854.1"/>
    <property type="molecule type" value="Genomic_DNA"/>
</dbReference>
<evidence type="ECO:0000256" key="13">
    <source>
        <dbReference type="SAM" id="MobiDB-lite"/>
    </source>
</evidence>
<gene>
    <name evidence="16" type="ORF">KO481_25410</name>
</gene>
<dbReference type="InterPro" id="IPR000573">
    <property type="entry name" value="AconitaseA/IPMdHydase_ssu_swvl"/>
</dbReference>
<evidence type="ECO:0000259" key="15">
    <source>
        <dbReference type="Pfam" id="PF00694"/>
    </source>
</evidence>
<comment type="subunit">
    <text evidence="5">Monomer.</text>
</comment>
<dbReference type="SUPFAM" id="SSF53732">
    <property type="entry name" value="Aconitase iron-sulfur domain"/>
    <property type="match status" value="1"/>
</dbReference>
<evidence type="ECO:0000313" key="17">
    <source>
        <dbReference type="Proteomes" id="UP000733379"/>
    </source>
</evidence>
<evidence type="ECO:0000256" key="8">
    <source>
        <dbReference type="ARBA" id="ARBA00023004"/>
    </source>
</evidence>
<dbReference type="Gene3D" id="3.20.19.10">
    <property type="entry name" value="Aconitase, domain 4"/>
    <property type="match status" value="1"/>
</dbReference>
<evidence type="ECO:0000313" key="16">
    <source>
        <dbReference type="EMBL" id="MBU3064854.1"/>
    </source>
</evidence>
<sequence>MTTIDTFGAKGTLEVGDRSYEIFRLSAVPGTEKLPYALKVLAENLLRTEDGANITADHIRAIANWDPSAQPNTEIQFTPARVIMQDFTGVPCIVDLATMREAVTALGGDPSKVNPLSPADMVIDHSVILDVFGTADALERNVDLEYQRNGERYQFLRWGQGAFDDFKVVPPGVGIVHQVNIEYLAPTIMVRNGQAYPDTCVGTDSHTTMVNGLGVLGWGVGGIEAEAAMLGQPVSMLIPRVVGFKLTGEIKPGVTATDVVLTVTDMLRKHGVVGKFVEFYGKGVAEVPLANRATLGNMSPEFGSTAAIFPIDEETINYLRLTGRTDEQLALVEAYAKEQGLWHDADNEPAYSEYLELDLSTVVPSIAGPKRPQDRILLSDSKSAFRRDIRNYTNDPVPHTALDEAIEESFPASDPVASGTANDDTRVPTAANGNAGRPSKPVKVSDPERGDFVLDHGAVVVAGITSCTNTSNPSVMIGAALLARNAVEKGLASKPWVKTNMAPGSQVVADYYEKAGLWPYLEKLGFYVGGFGCTTCIGNTGPLPEQISKAVNDNDLSVTAVLSGNRNFEGRISPDVKMNYLASPPLVIAYALAGTMDFDFETDALGKDGNGNDVFLKDIWPSPQEIDDTIKSSISRDMFTKSYATVFDGDARWQGLDTPEGDTFAWDESSTYVRKAPYFDGMPLQPTPVEDIAGARVLALLGDSVTTDHISPAGPIKPGTPAAQYLDSHGVQRKDYNSLGSRRGNHEVMIRGTFANIRLRNQLLDDVSGGYTRDFTQPGGPQAFIYDASQNYQAAGIPLVVLGGKEYGSGSSRDWAAKGTRLLGVKAVITESFERIHRSNLIGMGVIPLQFPAGESAASLKLDGTETFDIEGITQLNEGATPKTLKVTATKENGDKITFDAVVRIDTPGEADYYRNGGILQYVLRNMIAG</sequence>
<evidence type="ECO:0000256" key="11">
    <source>
        <dbReference type="ARBA" id="ARBA00031613"/>
    </source>
</evidence>
<keyword evidence="17" id="KW-1185">Reference proteome</keyword>
<evidence type="ECO:0000256" key="4">
    <source>
        <dbReference type="ARBA" id="ARBA00007185"/>
    </source>
</evidence>
<feature type="domain" description="Aconitase A/isopropylmalate dehydratase small subunit swivel" evidence="15">
    <location>
        <begin position="723"/>
        <end position="853"/>
    </location>
</feature>
<dbReference type="CDD" id="cd01580">
    <property type="entry name" value="AcnA_IRP_Swivel"/>
    <property type="match status" value="1"/>
</dbReference>
<feature type="region of interest" description="Disordered" evidence="13">
    <location>
        <begin position="410"/>
        <end position="446"/>
    </location>
</feature>
<dbReference type="PROSITE" id="PS00450">
    <property type="entry name" value="ACONITASE_1"/>
    <property type="match status" value="1"/>
</dbReference>
<dbReference type="InterPro" id="IPR015931">
    <property type="entry name" value="Acnase/IPM_dHydase_lsu_aba_1/3"/>
</dbReference>
<dbReference type="InterPro" id="IPR036008">
    <property type="entry name" value="Aconitase_4Fe-4S_dom"/>
</dbReference>
<keyword evidence="8" id="KW-0408">Iron</keyword>
<dbReference type="PANTHER" id="PTHR11670">
    <property type="entry name" value="ACONITASE/IRON-RESPONSIVE ELEMENT FAMILY MEMBER"/>
    <property type="match status" value="1"/>
</dbReference>
<name>A0ABS6B3N5_9NOCA</name>
<evidence type="ECO:0000256" key="9">
    <source>
        <dbReference type="ARBA" id="ARBA00023014"/>
    </source>
</evidence>
<feature type="domain" description="Aconitase/3-isopropylmalate dehydratase large subunit alpha/beta/alpha" evidence="14">
    <location>
        <begin position="66"/>
        <end position="594"/>
    </location>
</feature>
<evidence type="ECO:0000256" key="3">
    <source>
        <dbReference type="ARBA" id="ARBA00005026"/>
    </source>
</evidence>
<evidence type="ECO:0000256" key="5">
    <source>
        <dbReference type="ARBA" id="ARBA00011245"/>
    </source>
</evidence>
<dbReference type="InterPro" id="IPR001030">
    <property type="entry name" value="Acoase/IPM_deHydtase_lsu_aba"/>
</dbReference>
<dbReference type="PROSITE" id="PS01244">
    <property type="entry name" value="ACONITASE_2"/>
    <property type="match status" value="1"/>
</dbReference>
<dbReference type="Pfam" id="PF00694">
    <property type="entry name" value="Aconitase_C"/>
    <property type="match status" value="1"/>
</dbReference>
<dbReference type="InterPro" id="IPR006249">
    <property type="entry name" value="Aconitase/IRP2"/>
</dbReference>
<evidence type="ECO:0000256" key="1">
    <source>
        <dbReference type="ARBA" id="ARBA00000118"/>
    </source>
</evidence>